<comment type="caution">
    <text evidence="2">The sequence shown here is derived from an EMBL/GenBank/DDBJ whole genome shotgun (WGS) entry which is preliminary data.</text>
</comment>
<proteinExistence type="predicted"/>
<dbReference type="PROSITE" id="PS50404">
    <property type="entry name" value="GST_NTER"/>
    <property type="match status" value="1"/>
</dbReference>
<dbReference type="SUPFAM" id="SSF52833">
    <property type="entry name" value="Thioredoxin-like"/>
    <property type="match status" value="1"/>
</dbReference>
<dbReference type="Gene3D" id="1.20.1050.10">
    <property type="match status" value="1"/>
</dbReference>
<accession>A0A0M0I6H2</accession>
<dbReference type="EMBL" id="LHPI01000001">
    <property type="protein sequence ID" value="KOO09493.1"/>
    <property type="molecule type" value="Genomic_DNA"/>
</dbReference>
<dbReference type="AlphaFoldDB" id="A0A0M0I6H2"/>
<dbReference type="PATRIC" id="fig|171383.3.peg.794"/>
<dbReference type="RefSeq" id="WP_053407754.1">
    <property type="nucleotide sequence ID" value="NZ_DAIPHI010000133.1"/>
</dbReference>
<evidence type="ECO:0000313" key="3">
    <source>
        <dbReference type="Proteomes" id="UP000037530"/>
    </source>
</evidence>
<dbReference type="InterPro" id="IPR004045">
    <property type="entry name" value="Glutathione_S-Trfase_N"/>
</dbReference>
<dbReference type="InterPro" id="IPR036249">
    <property type="entry name" value="Thioredoxin-like_sf"/>
</dbReference>
<keyword evidence="3" id="KW-1185">Reference proteome</keyword>
<gene>
    <name evidence="2" type="ORF">AKJ31_03830</name>
</gene>
<evidence type="ECO:0000259" key="1">
    <source>
        <dbReference type="PROSITE" id="PS50404"/>
    </source>
</evidence>
<feature type="domain" description="GST N-terminal" evidence="1">
    <location>
        <begin position="1"/>
        <end position="79"/>
    </location>
</feature>
<dbReference type="OrthoDB" id="8634103at2"/>
<protein>
    <recommendedName>
        <fullName evidence="1">GST N-terminal domain-containing protein</fullName>
    </recommendedName>
</protein>
<dbReference type="Pfam" id="PF13417">
    <property type="entry name" value="GST_N_3"/>
    <property type="match status" value="1"/>
</dbReference>
<name>A0A0M0I6H2_9VIBR</name>
<dbReference type="STRING" id="171383.AKJ31_03830"/>
<sequence>MKLYLNDTSPFSRVVLAAASLVEDLSIELVWVDPWQSPQNLTRVNPFSIIPALELSDGIPLVESLCICQHLINRFKPVDLNDIDYTDAREVQVLGIAKTLMEVGFRTVALGRFTDGDNEMIVRGRNGVGECLQRLESQLKHELKPVATKPNLAILYLHAALDYVAFRHSEAFQLHAGENTAAFLEQSPFRRVLDSITPDELASKPTFEQIKKAAL</sequence>
<reference evidence="3" key="1">
    <citation type="submission" date="2015-08" db="EMBL/GenBank/DDBJ databases">
        <title>Vibrio galatheae sp. nov., a novel member of the Vibrionaceae family isolated from the Solomon Islands.</title>
        <authorList>
            <person name="Giubergia S."/>
            <person name="Machado H."/>
            <person name="Mateiu R.V."/>
            <person name="Gram L."/>
        </authorList>
    </citation>
    <scope>NUCLEOTIDE SEQUENCE [LARGE SCALE GENOMIC DNA]</scope>
    <source>
        <strain evidence="3">DSM 19134</strain>
    </source>
</reference>
<dbReference type="Proteomes" id="UP000037530">
    <property type="component" value="Unassembled WGS sequence"/>
</dbReference>
<evidence type="ECO:0000313" key="2">
    <source>
        <dbReference type="EMBL" id="KOO09493.1"/>
    </source>
</evidence>
<organism evidence="2 3">
    <name type="scientific">Vibrio hepatarius</name>
    <dbReference type="NCBI Taxonomy" id="171383"/>
    <lineage>
        <taxon>Bacteria</taxon>
        <taxon>Pseudomonadati</taxon>
        <taxon>Pseudomonadota</taxon>
        <taxon>Gammaproteobacteria</taxon>
        <taxon>Vibrionales</taxon>
        <taxon>Vibrionaceae</taxon>
        <taxon>Vibrio</taxon>
        <taxon>Vibrio oreintalis group</taxon>
    </lineage>
</organism>
<dbReference type="Gene3D" id="3.40.30.10">
    <property type="entry name" value="Glutaredoxin"/>
    <property type="match status" value="1"/>
</dbReference>